<dbReference type="Pfam" id="PF12831">
    <property type="entry name" value="FAD_oxidored"/>
    <property type="match status" value="1"/>
</dbReference>
<keyword evidence="4" id="KW-0411">Iron-sulfur</keyword>
<dbReference type="InterPro" id="IPR039650">
    <property type="entry name" value="HdrA-like"/>
</dbReference>
<organism evidence="5">
    <name type="scientific">Arcella intermedia</name>
    <dbReference type="NCBI Taxonomy" id="1963864"/>
    <lineage>
        <taxon>Eukaryota</taxon>
        <taxon>Amoebozoa</taxon>
        <taxon>Tubulinea</taxon>
        <taxon>Elardia</taxon>
        <taxon>Arcellinida</taxon>
        <taxon>Sphaerothecina</taxon>
        <taxon>Arcellidae</taxon>
        <taxon>Arcella</taxon>
    </lineage>
</organism>
<keyword evidence="2" id="KW-0560">Oxidoreductase</keyword>
<evidence type="ECO:0000256" key="1">
    <source>
        <dbReference type="ARBA" id="ARBA00022723"/>
    </source>
</evidence>
<dbReference type="EMBL" id="GIBP01001775">
    <property type="protein sequence ID" value="NDV30744.1"/>
    <property type="molecule type" value="Transcribed_RNA"/>
</dbReference>
<evidence type="ECO:0000256" key="2">
    <source>
        <dbReference type="ARBA" id="ARBA00023002"/>
    </source>
</evidence>
<reference evidence="5" key="1">
    <citation type="journal article" date="2020" name="J. Eukaryot. Microbiol.">
        <title>De novo Sequencing, Assembly and Annotation of the Transcriptome for the Free-Living Testate Amoeba Arcella intermedia.</title>
        <authorList>
            <person name="Ribeiro G.M."/>
            <person name="Porfirio-Sousa A.L."/>
            <person name="Maurer-Alcala X.X."/>
            <person name="Katz L.A."/>
            <person name="Lahr D.J.G."/>
        </authorList>
    </citation>
    <scope>NUCLEOTIDE SEQUENCE</scope>
</reference>
<sequence length="516" mass="56488">MAAISASRHFGGTGVVLLSQANHVGGMMSGGLGLTDTGGAVGESLIGGLALDFFTRVGAHYGSPKPEWYFEPHVAETIFLSMLSEAGVQVEYNITLQKVTSTPQPSPRIIQVVSSDGRAFGWSNGSSVFIDASYEGDLLAQAGASYAIGREGKGEYGEDLGGVREYSPLNQFYVGLDPFDAEGKLLPLIYNGEPGTPGQGDEKVEAYNFRLCLTQLPNNSIPFTAPSDYDPKQYELFRRYAKALGTNVNVHHFFNIGSLPNKKTDVNNGGPLSTDCIGCSWSYPSANNEERDKIWKYHESYTKGLLYFLANDPDIPPSLRDSTKSWGYCADEFKDNGGFPNQLYVRESRRMVGDKVFTQINATQHISLKDRSIGCGAYNFDSHHVQRVTCQANSLQCEPSKSLHPCCKTPQQAPTAPSIYVIDEGDVQVNPGVFEIPYDTILPKQEECQNLLVPVCVSASHIGFCCLRLEPQFMIMGHSSGVAAVIAFKHHLPVQQVDTHLLYSVLKAENQILSHY</sequence>
<accession>A0A6B2L154</accession>
<evidence type="ECO:0000256" key="4">
    <source>
        <dbReference type="ARBA" id="ARBA00023014"/>
    </source>
</evidence>
<protein>
    <submittedName>
        <fullName evidence="5">Uncharacterized protein</fullName>
    </submittedName>
</protein>
<keyword evidence="1" id="KW-0479">Metal-binding</keyword>
<name>A0A6B2L154_9EUKA</name>
<dbReference type="PANTHER" id="PTHR43498">
    <property type="entry name" value="FERREDOXIN:COB-COM HETERODISULFIDE REDUCTASE SUBUNIT A"/>
    <property type="match status" value="1"/>
</dbReference>
<dbReference type="PANTHER" id="PTHR43498:SF1">
    <property type="entry name" value="COB--COM HETERODISULFIDE REDUCTASE IRON-SULFUR SUBUNIT A"/>
    <property type="match status" value="1"/>
</dbReference>
<keyword evidence="3" id="KW-0408">Iron</keyword>
<dbReference type="GO" id="GO:0051536">
    <property type="term" value="F:iron-sulfur cluster binding"/>
    <property type="evidence" value="ECO:0007669"/>
    <property type="project" value="UniProtKB-KW"/>
</dbReference>
<dbReference type="GO" id="GO:0016491">
    <property type="term" value="F:oxidoreductase activity"/>
    <property type="evidence" value="ECO:0007669"/>
    <property type="project" value="UniProtKB-KW"/>
</dbReference>
<dbReference type="GO" id="GO:0046872">
    <property type="term" value="F:metal ion binding"/>
    <property type="evidence" value="ECO:0007669"/>
    <property type="project" value="UniProtKB-KW"/>
</dbReference>
<evidence type="ECO:0000256" key="3">
    <source>
        <dbReference type="ARBA" id="ARBA00023004"/>
    </source>
</evidence>
<proteinExistence type="predicted"/>
<evidence type="ECO:0000313" key="5">
    <source>
        <dbReference type="EMBL" id="NDV30744.1"/>
    </source>
</evidence>
<dbReference type="AlphaFoldDB" id="A0A6B2L154"/>